<dbReference type="RefSeq" id="WP_048593309.1">
    <property type="nucleotide sequence ID" value="NZ_CVLB01000001.1"/>
</dbReference>
<sequence>MVKRLTLKNGTRVVLEKMPMLDTVSIGFIFLTGSANEKKEENGYTHFIEHMLFKGTDKLSSKELIRNIEGVGGIFNAFTSRHLTSFYINIISKYFDRAVDTLENIMLHSAFREDDINREKKVIIEELKMSNDTPEEISANQFFAAAYKGTSMSFPIGGNINNIKKISRDKIYSYFKDHFNSNNLIISIAGNFDIDYAVERLEKIKLDKGTKTVNDDLPFYYKTITKEKQEINQVYFSLVTPSYNACDNKKRYAMNIVNDIFGGSSYSRLFQSIRENKGLCYNIYSYNSSFINGGTFEIHGSTSLDRYAETIESIYYEIEKLVNERISEEEVEEAKESYKGSMAFSKFSAEFIMNKNARHELYSSKYISFKELYNIIDKVDLKMVNEVIDEKLMNKKFFLTSVGASGTKDISKDLSSKLKLN</sequence>
<comment type="similarity">
    <text evidence="2 3">Belongs to the peptidase M16 family.</text>
</comment>
<dbReference type="GO" id="GO:0006508">
    <property type="term" value="P:proteolysis"/>
    <property type="evidence" value="ECO:0007669"/>
    <property type="project" value="InterPro"/>
</dbReference>
<dbReference type="Pfam" id="PF00675">
    <property type="entry name" value="Peptidase_M16"/>
    <property type="match status" value="1"/>
</dbReference>
<dbReference type="Proteomes" id="UP000043763">
    <property type="component" value="Unassembled WGS sequence"/>
</dbReference>
<accession>A0A0G4K3G8</accession>
<feature type="domain" description="Peptidase M16 N-terminal" evidence="4">
    <location>
        <begin position="12"/>
        <end position="156"/>
    </location>
</feature>
<feature type="domain" description="Peptidase M16 C-terminal" evidence="5">
    <location>
        <begin position="165"/>
        <end position="337"/>
    </location>
</feature>
<gene>
    <name evidence="6" type="ORF">BRSU_0111</name>
</gene>
<proteinExistence type="inferred from homology"/>
<reference evidence="7" key="1">
    <citation type="submission" date="2015-04" db="EMBL/GenBank/DDBJ databases">
        <authorList>
            <person name="Mushtaq Mamoona"/>
        </authorList>
    </citation>
    <scope>NUCLEOTIDE SEQUENCE [LARGE SCALE GENOMIC DNA]</scope>
    <source>
        <strain evidence="7">AN4859/03</strain>
    </source>
</reference>
<comment type="cofactor">
    <cofactor evidence="1">
        <name>Zn(2+)</name>
        <dbReference type="ChEBI" id="CHEBI:29105"/>
    </cofactor>
</comment>
<dbReference type="PANTHER" id="PTHR11851:SF49">
    <property type="entry name" value="MITOCHONDRIAL-PROCESSING PEPTIDASE SUBUNIT ALPHA"/>
    <property type="match status" value="1"/>
</dbReference>
<dbReference type="InterPro" id="IPR011765">
    <property type="entry name" value="Pept_M16_N"/>
</dbReference>
<dbReference type="EMBL" id="CVLB01000001">
    <property type="protein sequence ID" value="CRF31425.1"/>
    <property type="molecule type" value="Genomic_DNA"/>
</dbReference>
<organism evidence="6 7">
    <name type="scientific">Brachyspira suanatina</name>
    <dbReference type="NCBI Taxonomy" id="381802"/>
    <lineage>
        <taxon>Bacteria</taxon>
        <taxon>Pseudomonadati</taxon>
        <taxon>Spirochaetota</taxon>
        <taxon>Spirochaetia</taxon>
        <taxon>Brachyspirales</taxon>
        <taxon>Brachyspiraceae</taxon>
        <taxon>Brachyspira</taxon>
    </lineage>
</organism>
<dbReference type="GO" id="GO:0046872">
    <property type="term" value="F:metal ion binding"/>
    <property type="evidence" value="ECO:0007669"/>
    <property type="project" value="InterPro"/>
</dbReference>
<evidence type="ECO:0000256" key="2">
    <source>
        <dbReference type="ARBA" id="ARBA00007261"/>
    </source>
</evidence>
<dbReference type="AlphaFoldDB" id="A0A0G4K3G8"/>
<dbReference type="InterPro" id="IPR001431">
    <property type="entry name" value="Pept_M16_Zn_BS"/>
</dbReference>
<evidence type="ECO:0000256" key="3">
    <source>
        <dbReference type="RuleBase" id="RU004447"/>
    </source>
</evidence>
<dbReference type="PANTHER" id="PTHR11851">
    <property type="entry name" value="METALLOPROTEASE"/>
    <property type="match status" value="1"/>
</dbReference>
<dbReference type="InterPro" id="IPR050361">
    <property type="entry name" value="MPP/UQCRC_Complex"/>
</dbReference>
<evidence type="ECO:0000259" key="5">
    <source>
        <dbReference type="Pfam" id="PF05193"/>
    </source>
</evidence>
<dbReference type="GO" id="GO:0004222">
    <property type="term" value="F:metalloendopeptidase activity"/>
    <property type="evidence" value="ECO:0007669"/>
    <property type="project" value="InterPro"/>
</dbReference>
<evidence type="ECO:0000313" key="6">
    <source>
        <dbReference type="EMBL" id="CRF31425.1"/>
    </source>
</evidence>
<dbReference type="InterPro" id="IPR007863">
    <property type="entry name" value="Peptidase_M16_C"/>
</dbReference>
<dbReference type="PROSITE" id="PS00143">
    <property type="entry name" value="INSULINASE"/>
    <property type="match status" value="1"/>
</dbReference>
<protein>
    <submittedName>
        <fullName evidence="6">Peptidase M16</fullName>
    </submittedName>
</protein>
<keyword evidence="7" id="KW-1185">Reference proteome</keyword>
<dbReference type="InterPro" id="IPR011249">
    <property type="entry name" value="Metalloenz_LuxS/M16"/>
</dbReference>
<dbReference type="Gene3D" id="3.30.830.10">
    <property type="entry name" value="Metalloenzyme, LuxS/M16 peptidase-like"/>
    <property type="match status" value="2"/>
</dbReference>
<name>A0A0G4K3G8_9SPIR</name>
<dbReference type="Pfam" id="PF05193">
    <property type="entry name" value="Peptidase_M16_C"/>
    <property type="match status" value="1"/>
</dbReference>
<dbReference type="SUPFAM" id="SSF63411">
    <property type="entry name" value="LuxS/MPP-like metallohydrolase"/>
    <property type="match status" value="2"/>
</dbReference>
<evidence type="ECO:0000259" key="4">
    <source>
        <dbReference type="Pfam" id="PF00675"/>
    </source>
</evidence>
<evidence type="ECO:0000256" key="1">
    <source>
        <dbReference type="ARBA" id="ARBA00001947"/>
    </source>
</evidence>
<evidence type="ECO:0000313" key="7">
    <source>
        <dbReference type="Proteomes" id="UP000043763"/>
    </source>
</evidence>
<dbReference type="OrthoDB" id="9811314at2"/>